<dbReference type="PROSITE" id="PS00455">
    <property type="entry name" value="AMP_BINDING"/>
    <property type="match status" value="1"/>
</dbReference>
<reference evidence="5 6" key="1">
    <citation type="submission" date="2017-02" db="EMBL/GenBank/DDBJ databases">
        <authorList>
            <person name="Peterson S.W."/>
        </authorList>
    </citation>
    <scope>NUCLEOTIDE SEQUENCE [LARGE SCALE GENOMIC DNA]</scope>
    <source>
        <strain evidence="5 6">S285</strain>
    </source>
</reference>
<dbReference type="GO" id="GO:0006633">
    <property type="term" value="P:fatty acid biosynthetic process"/>
    <property type="evidence" value="ECO:0007669"/>
    <property type="project" value="TreeGrafter"/>
</dbReference>
<keyword evidence="5" id="KW-0012">Acyltransferase</keyword>
<dbReference type="InterPro" id="IPR009081">
    <property type="entry name" value="PP-bd_ACP"/>
</dbReference>
<dbReference type="InterPro" id="IPR042099">
    <property type="entry name" value="ANL_N_sf"/>
</dbReference>
<dbReference type="SUPFAM" id="SSF47336">
    <property type="entry name" value="ACP-like"/>
    <property type="match status" value="1"/>
</dbReference>
<dbReference type="Pfam" id="PF00501">
    <property type="entry name" value="AMP-binding"/>
    <property type="match status" value="1"/>
</dbReference>
<evidence type="ECO:0000256" key="1">
    <source>
        <dbReference type="ARBA" id="ARBA00006432"/>
    </source>
</evidence>
<dbReference type="InterPro" id="IPR002123">
    <property type="entry name" value="Plipid/glycerol_acylTrfase"/>
</dbReference>
<feature type="domain" description="Carrier" evidence="4">
    <location>
        <begin position="25"/>
        <end position="102"/>
    </location>
</feature>
<dbReference type="OrthoDB" id="9803968at2"/>
<dbReference type="InterPro" id="IPR020845">
    <property type="entry name" value="AMP-binding_CS"/>
</dbReference>
<dbReference type="SUPFAM" id="SSF56801">
    <property type="entry name" value="Acetyl-CoA synthetase-like"/>
    <property type="match status" value="1"/>
</dbReference>
<dbReference type="SMART" id="SM00563">
    <property type="entry name" value="PlsC"/>
    <property type="match status" value="1"/>
</dbReference>
<dbReference type="EMBL" id="CP019948">
    <property type="protein sequence ID" value="ARN80350.1"/>
    <property type="molecule type" value="Genomic_DNA"/>
</dbReference>
<sequence length="961" mass="103182">MTSPAKQEPPESEASPRPPEEDVGAQVVDIVRALVAELHPTLVDARRVRLDSDLDRDLALDSLSRAELLMRLGRHFKTELPEGLLGGARTPQDLANAVAEAAPSLVQRLVRAQQEPPPLEAVQEPIEAETLIEALASHAQRNGQRAHVLLWKGADRRESLTYGELYREACAAAGGLIEREIEAGDRVAIMLPTSRDFFVAFFGVLFAGAIPVPIYPPFRLATIEDHLHRQAGILNNAGASALITNREIRIVGGLLSGLAPCLRHIATIADLAKAAPLAAPLPATSASTALIQYTSGSTGDPKGVVLSHGNLLANIRAMGAVVKATSADRVVSWLPLYHDMGLIGCWLGSLYYGAPALIMSPLSFLVDPARWLWAIHGHKGTISAAPNFAFEFCLKAIDDAAISGLDLSSLRIVVNGAEPVSPATLERFVEKYAKFGFRPEMMAPVYGLAENAVGLAFPPVGRSPLIERVDRSALDREGVARRVEKDGAKAVAFVACGQPLPHNEIRVIDDHGRELPERHEGRLQFKGPSATKGYFQNPEKSKALFDGDWLETGDRGYIAGGDIFITGRIKDLIKRGGRNIYPQELEEAVGLLEGVRKGCVAVFPSVDRRAGTERLIVMAETRVTEASAREALRQAIVEKSQAVLDLAPDEIVLVAPHTAPKTSSGKIRRSAARAMFEAGALEGARSSPTWQLLRLGLSGAGPRLRRALSNLGALIYGAYVWCGLLLTAAWVLPCVLLLPKPSWRHSALHGGARGFFRLSGMPLSVEEEAPLPEANAIIVANHSSYLDGAVMAAVCPGKIAFVAKEELARQPVAGAFLRRLGAIFVRRTDPAGGVADARAALELARAGARVVWFPEGTFSRMPGLMEFHVGAFLTAAQLGLPVIPVTIRGTRSILRADSWLPRRGAIRVHVGAPIAPTGGDFEAALALRQAVRAQILARCGEPDLAHERVVVPPDRRDRGGE</sequence>
<dbReference type="Proteomes" id="UP000193978">
    <property type="component" value="Chromosome"/>
</dbReference>
<dbReference type="InterPro" id="IPR040097">
    <property type="entry name" value="FAAL/FAAC"/>
</dbReference>
<dbReference type="InterPro" id="IPR036736">
    <property type="entry name" value="ACP-like_sf"/>
</dbReference>
<proteinExistence type="inferred from homology"/>
<evidence type="ECO:0000259" key="4">
    <source>
        <dbReference type="PROSITE" id="PS50075"/>
    </source>
</evidence>
<name>A0A1W6MRW2_9HYPH</name>
<keyword evidence="2" id="KW-0436">Ligase</keyword>
<keyword evidence="6" id="KW-1185">Reference proteome</keyword>
<accession>A0A1W6MRW2</accession>
<dbReference type="Pfam" id="PF01553">
    <property type="entry name" value="Acyltransferase"/>
    <property type="match status" value="1"/>
</dbReference>
<organism evidence="5 6">
    <name type="scientific">Methylocystis bryophila</name>
    <dbReference type="NCBI Taxonomy" id="655015"/>
    <lineage>
        <taxon>Bacteria</taxon>
        <taxon>Pseudomonadati</taxon>
        <taxon>Pseudomonadota</taxon>
        <taxon>Alphaproteobacteria</taxon>
        <taxon>Hyphomicrobiales</taxon>
        <taxon>Methylocystaceae</taxon>
        <taxon>Methylocystis</taxon>
    </lineage>
</organism>
<dbReference type="Gene3D" id="3.40.50.12780">
    <property type="entry name" value="N-terminal domain of ligase-like"/>
    <property type="match status" value="1"/>
</dbReference>
<evidence type="ECO:0000313" key="5">
    <source>
        <dbReference type="EMBL" id="ARN80350.1"/>
    </source>
</evidence>
<dbReference type="Gene3D" id="1.10.1200.10">
    <property type="entry name" value="ACP-like"/>
    <property type="match status" value="1"/>
</dbReference>
<evidence type="ECO:0000313" key="6">
    <source>
        <dbReference type="Proteomes" id="UP000193978"/>
    </source>
</evidence>
<dbReference type="InterPro" id="IPR000873">
    <property type="entry name" value="AMP-dep_synth/lig_dom"/>
</dbReference>
<dbReference type="GO" id="GO:0070566">
    <property type="term" value="F:adenylyltransferase activity"/>
    <property type="evidence" value="ECO:0007669"/>
    <property type="project" value="TreeGrafter"/>
</dbReference>
<feature type="region of interest" description="Disordered" evidence="3">
    <location>
        <begin position="1"/>
        <end position="23"/>
    </location>
</feature>
<dbReference type="SUPFAM" id="SSF69593">
    <property type="entry name" value="Glycerol-3-phosphate (1)-acyltransferase"/>
    <property type="match status" value="1"/>
</dbReference>
<dbReference type="STRING" id="655015.B1812_03805"/>
<dbReference type="PANTHER" id="PTHR22754:SF32">
    <property type="entry name" value="DISCO-INTERACTING PROTEIN 2"/>
    <property type="match status" value="1"/>
</dbReference>
<dbReference type="AlphaFoldDB" id="A0A1W6MRW2"/>
<dbReference type="PANTHER" id="PTHR22754">
    <property type="entry name" value="DISCO-INTERACTING PROTEIN 2 DIP2 -RELATED"/>
    <property type="match status" value="1"/>
</dbReference>
<dbReference type="PROSITE" id="PS50075">
    <property type="entry name" value="CARRIER"/>
    <property type="match status" value="1"/>
</dbReference>
<dbReference type="CDD" id="cd05931">
    <property type="entry name" value="FAAL"/>
    <property type="match status" value="1"/>
</dbReference>
<dbReference type="KEGG" id="mbry:B1812_03805"/>
<protein>
    <submittedName>
        <fullName evidence="5">Acyl-phosphate glycerol 3-phosphate acyltransferase</fullName>
    </submittedName>
</protein>
<dbReference type="RefSeq" id="WP_085770416.1">
    <property type="nucleotide sequence ID" value="NZ_AP027149.1"/>
</dbReference>
<dbReference type="InterPro" id="IPR045851">
    <property type="entry name" value="AMP-bd_C_sf"/>
</dbReference>
<dbReference type="GO" id="GO:0071766">
    <property type="term" value="P:Actinobacterium-type cell wall biogenesis"/>
    <property type="evidence" value="ECO:0007669"/>
    <property type="project" value="UniProtKB-ARBA"/>
</dbReference>
<evidence type="ECO:0000256" key="2">
    <source>
        <dbReference type="ARBA" id="ARBA00022598"/>
    </source>
</evidence>
<dbReference type="GO" id="GO:0005886">
    <property type="term" value="C:plasma membrane"/>
    <property type="evidence" value="ECO:0007669"/>
    <property type="project" value="TreeGrafter"/>
</dbReference>
<dbReference type="CDD" id="cd07989">
    <property type="entry name" value="LPLAT_AGPAT-like"/>
    <property type="match status" value="1"/>
</dbReference>
<keyword evidence="5" id="KW-0808">Transferase</keyword>
<dbReference type="GO" id="GO:0016874">
    <property type="term" value="F:ligase activity"/>
    <property type="evidence" value="ECO:0007669"/>
    <property type="project" value="UniProtKB-KW"/>
</dbReference>
<gene>
    <name evidence="5" type="ORF">B1812_03805</name>
</gene>
<dbReference type="Gene3D" id="3.30.300.30">
    <property type="match status" value="1"/>
</dbReference>
<comment type="similarity">
    <text evidence="1">Belongs to the ATP-dependent AMP-binding enzyme family.</text>
</comment>
<dbReference type="FunFam" id="3.40.50.12780:FF:000013">
    <property type="entry name" value="Long-chain-fatty-acid--AMP ligase FadD32"/>
    <property type="match status" value="1"/>
</dbReference>
<dbReference type="GO" id="GO:0016746">
    <property type="term" value="F:acyltransferase activity"/>
    <property type="evidence" value="ECO:0007669"/>
    <property type="project" value="UniProtKB-KW"/>
</dbReference>
<evidence type="ECO:0000256" key="3">
    <source>
        <dbReference type="SAM" id="MobiDB-lite"/>
    </source>
</evidence>
<dbReference type="Pfam" id="PF00550">
    <property type="entry name" value="PP-binding"/>
    <property type="match status" value="1"/>
</dbReference>